<dbReference type="Pfam" id="PF00933">
    <property type="entry name" value="Glyco_hydro_3"/>
    <property type="match status" value="1"/>
</dbReference>
<evidence type="ECO:0000256" key="3">
    <source>
        <dbReference type="ARBA" id="ARBA00012744"/>
    </source>
</evidence>
<dbReference type="Pfam" id="PF01915">
    <property type="entry name" value="Glyco_hydro_3_C"/>
    <property type="match status" value="1"/>
</dbReference>
<comment type="similarity">
    <text evidence="2">Belongs to the glycosyl hydrolase 3 family.</text>
</comment>
<dbReference type="Gene3D" id="3.20.20.300">
    <property type="entry name" value="Glycoside hydrolase, family 3, N-terminal domain"/>
    <property type="match status" value="1"/>
</dbReference>
<keyword evidence="4 7" id="KW-0732">Signal</keyword>
<dbReference type="Proteomes" id="UP000332933">
    <property type="component" value="Unassembled WGS sequence"/>
</dbReference>
<reference evidence="10 11" key="1">
    <citation type="submission" date="2019-03" db="EMBL/GenBank/DDBJ databases">
        <authorList>
            <person name="Gaulin E."/>
            <person name="Dumas B."/>
        </authorList>
    </citation>
    <scope>NUCLEOTIDE SEQUENCE [LARGE SCALE GENOMIC DNA]</scope>
    <source>
        <strain evidence="10">CBS 568.67</strain>
    </source>
</reference>
<evidence type="ECO:0000313" key="9">
    <source>
        <dbReference type="EMBL" id="KAF0689391.1"/>
    </source>
</evidence>
<dbReference type="EC" id="3.2.1.21" evidence="3"/>
<comment type="catalytic activity">
    <reaction evidence="1">
        <text>Hydrolysis of terminal, non-reducing beta-D-glucosyl residues with release of beta-D-glucose.</text>
        <dbReference type="EC" id="3.2.1.21"/>
    </reaction>
</comment>
<dbReference type="InterPro" id="IPR001764">
    <property type="entry name" value="Glyco_hydro_3_N"/>
</dbReference>
<evidence type="ECO:0000313" key="11">
    <source>
        <dbReference type="Proteomes" id="UP000332933"/>
    </source>
</evidence>
<dbReference type="EMBL" id="VJMH01006456">
    <property type="protein sequence ID" value="KAF0689391.1"/>
    <property type="molecule type" value="Genomic_DNA"/>
</dbReference>
<dbReference type="InterPro" id="IPR013783">
    <property type="entry name" value="Ig-like_fold"/>
</dbReference>
<dbReference type="PRINTS" id="PR00133">
    <property type="entry name" value="GLHYDRLASE3"/>
</dbReference>
<dbReference type="GO" id="GO:0008422">
    <property type="term" value="F:beta-glucosidase activity"/>
    <property type="evidence" value="ECO:0007669"/>
    <property type="project" value="UniProtKB-EC"/>
</dbReference>
<dbReference type="OrthoDB" id="65399at2759"/>
<dbReference type="InterPro" id="IPR036881">
    <property type="entry name" value="Glyco_hydro_3_C_sf"/>
</dbReference>
<reference evidence="9" key="2">
    <citation type="submission" date="2019-06" db="EMBL/GenBank/DDBJ databases">
        <title>Genomics analysis of Aphanomyces spp. identifies a new class of oomycete effector associated with host adaptation.</title>
        <authorList>
            <person name="Gaulin E."/>
        </authorList>
    </citation>
    <scope>NUCLEOTIDE SEQUENCE</scope>
    <source>
        <strain evidence="9">CBS 578.67</strain>
    </source>
</reference>
<proteinExistence type="inferred from homology"/>
<dbReference type="InterPro" id="IPR036962">
    <property type="entry name" value="Glyco_hydro_3_N_sf"/>
</dbReference>
<dbReference type="FunFam" id="3.20.20.300:FF:000007">
    <property type="entry name" value="Lysosomal beta glucosidase"/>
    <property type="match status" value="1"/>
</dbReference>
<dbReference type="InterPro" id="IPR026891">
    <property type="entry name" value="Fn3-like"/>
</dbReference>
<dbReference type="GO" id="GO:0009251">
    <property type="term" value="P:glucan catabolic process"/>
    <property type="evidence" value="ECO:0007669"/>
    <property type="project" value="TreeGrafter"/>
</dbReference>
<dbReference type="PANTHER" id="PTHR30620:SF16">
    <property type="entry name" value="LYSOSOMAL BETA GLUCOSIDASE"/>
    <property type="match status" value="1"/>
</dbReference>
<keyword evidence="11" id="KW-1185">Reference proteome</keyword>
<name>A0A485LDV6_9STRA</name>
<organism evidence="10 11">
    <name type="scientific">Aphanomyces stellatus</name>
    <dbReference type="NCBI Taxonomy" id="120398"/>
    <lineage>
        <taxon>Eukaryota</taxon>
        <taxon>Sar</taxon>
        <taxon>Stramenopiles</taxon>
        <taxon>Oomycota</taxon>
        <taxon>Saprolegniomycetes</taxon>
        <taxon>Saprolegniales</taxon>
        <taxon>Verrucalvaceae</taxon>
        <taxon>Aphanomyces</taxon>
    </lineage>
</organism>
<feature type="domain" description="Fibronectin type III-like" evidence="8">
    <location>
        <begin position="684"/>
        <end position="755"/>
    </location>
</feature>
<dbReference type="SUPFAM" id="SSF51445">
    <property type="entry name" value="(Trans)glycosidases"/>
    <property type="match status" value="1"/>
</dbReference>
<keyword evidence="6" id="KW-0326">Glycosidase</keyword>
<dbReference type="InterPro" id="IPR002772">
    <property type="entry name" value="Glyco_hydro_3_C"/>
</dbReference>
<evidence type="ECO:0000256" key="2">
    <source>
        <dbReference type="ARBA" id="ARBA00005336"/>
    </source>
</evidence>
<dbReference type="Pfam" id="PF14310">
    <property type="entry name" value="Fn3-like"/>
    <property type="match status" value="1"/>
</dbReference>
<dbReference type="PANTHER" id="PTHR30620">
    <property type="entry name" value="PERIPLASMIC BETA-GLUCOSIDASE-RELATED"/>
    <property type="match status" value="1"/>
</dbReference>
<dbReference type="SUPFAM" id="SSF52279">
    <property type="entry name" value="Beta-D-glucan exohydrolase, C-terminal domain"/>
    <property type="match status" value="1"/>
</dbReference>
<keyword evidence="5" id="KW-0378">Hydrolase</keyword>
<dbReference type="InterPro" id="IPR051915">
    <property type="entry name" value="Cellulose_Degrad_GH3"/>
</dbReference>
<dbReference type="EMBL" id="CAADRA010006477">
    <property type="protein sequence ID" value="VFT95875.1"/>
    <property type="molecule type" value="Genomic_DNA"/>
</dbReference>
<dbReference type="AlphaFoldDB" id="A0A485LDV6"/>
<evidence type="ECO:0000256" key="5">
    <source>
        <dbReference type="ARBA" id="ARBA00022801"/>
    </source>
</evidence>
<evidence type="ECO:0000256" key="7">
    <source>
        <dbReference type="SAM" id="SignalP"/>
    </source>
</evidence>
<accession>A0A485LDV6</accession>
<dbReference type="Gene3D" id="3.40.50.1700">
    <property type="entry name" value="Glycoside hydrolase family 3 C-terminal domain"/>
    <property type="match status" value="1"/>
</dbReference>
<evidence type="ECO:0000256" key="6">
    <source>
        <dbReference type="ARBA" id="ARBA00023295"/>
    </source>
</evidence>
<protein>
    <recommendedName>
        <fullName evidence="3">beta-glucosidase</fullName>
        <ecNumber evidence="3">3.2.1.21</ecNumber>
    </recommendedName>
</protein>
<evidence type="ECO:0000256" key="4">
    <source>
        <dbReference type="ARBA" id="ARBA00022729"/>
    </source>
</evidence>
<feature type="signal peptide" evidence="7">
    <location>
        <begin position="1"/>
        <end position="19"/>
    </location>
</feature>
<sequence>MKINRPLFLVAVCGSTISAQDVAAKAQAIVDRMSLDELLGQMTQINIDFIVQGGNKEVDDSKIQELANQYVGSYLNSPYSGAFVDQNKQRAAIIDWPEGANIGWGVPEWRDTITKIQNIHTANGGTPIVYGLDSLHGANYVKGAVMFPHQINVGATFDPKFARSMGQFAGRDTKAAGITWIFGPCLEVSRHKQWPRTHETYGEDPLVVSHMAKNIVEGIQSNNVAACFKHYIGYSGSPNGKDREPVSLTKHDLLNHFVPSFKAAIDAGIMTGMGSYIALNGTPMSANKQMHYDLLRKDLKFDGMMVSDWGEIYMMEDYHHFAKTQKEAVEKAMNNGTYDMSMVPYDTSFIGYMKTLYNEGKVSMDRIKSAVNHVVKLKLQLDLYKDPIPGADIVDQVGDWPSQAAAWDAAQESLVLLKNDKNVLPLDASKKFFFTGSSIDNIGLLCGGWSVTWQGVKKNEYFPMHGRTIKDAMSAVVNNPSRATFYEGVDVDGKVQDLNKAKKLAKNADYTVVAIGERTYAELLGNTDPAELPTGLTDYVKALASTGTKIILILVEGRPRLLNGVADVASAIVYAGLPCEMGGEAISEVLFGVENFSGKMAMTYPKTADQVNLATPYYGRRGDKCVTNGVDAKCPVEWHFGHGLSYTSFDYSNMKLSTTSLTPTANQLTVTVTVKNTGTRKGKEAVLLFVSAPNLLPETKLLKKYTKIELEAGKSTDVSFTLTPDDFGVYVNEIGDGLRKDAAWGAYFLGFKFDTICGPTTIGPLCQSFTWKK</sequence>
<dbReference type="Gene3D" id="2.60.40.10">
    <property type="entry name" value="Immunoglobulins"/>
    <property type="match status" value="1"/>
</dbReference>
<evidence type="ECO:0000313" key="10">
    <source>
        <dbReference type="EMBL" id="VFT95875.1"/>
    </source>
</evidence>
<gene>
    <name evidence="10" type="primary">Aste57867_19153</name>
    <name evidence="9" type="ORF">As57867_019089</name>
    <name evidence="10" type="ORF">ASTE57867_19153</name>
</gene>
<dbReference type="InterPro" id="IPR017853">
    <property type="entry name" value="GH"/>
</dbReference>
<evidence type="ECO:0000256" key="1">
    <source>
        <dbReference type="ARBA" id="ARBA00000448"/>
    </source>
</evidence>
<feature type="chain" id="PRO_5033437487" description="beta-glucosidase" evidence="7">
    <location>
        <begin position="20"/>
        <end position="773"/>
    </location>
</feature>
<evidence type="ECO:0000259" key="8">
    <source>
        <dbReference type="SMART" id="SM01217"/>
    </source>
</evidence>
<dbReference type="SMART" id="SM01217">
    <property type="entry name" value="Fn3_like"/>
    <property type="match status" value="1"/>
</dbReference>